<protein>
    <submittedName>
        <fullName evidence="1">Unclassified</fullName>
    </submittedName>
</protein>
<name>W1IB35_FUSPS</name>
<dbReference type="EMBL" id="HG317725">
    <property type="protein sequence ID" value="CDX48204.1"/>
    <property type="molecule type" value="Genomic_DNA"/>
</dbReference>
<dbReference type="AlphaFoldDB" id="W1IB35"/>
<accession>W1IB35</accession>
<sequence>MWRASHFVRRSLPLTKCTRREECPPTSLGLGLSKLELAVDEVSPLRRRSLPPPTSNFWSRKGYEIHISSKLEVSGTQASPAERLRLRRLRV</sequence>
<evidence type="ECO:0000313" key="1">
    <source>
        <dbReference type="EMBL" id="CDL73266.1"/>
    </source>
</evidence>
<proteinExistence type="predicted"/>
<dbReference type="EMBL" id="CBMF010001378">
    <property type="protein sequence ID" value="CDL73266.1"/>
    <property type="molecule type" value="Genomic_DNA"/>
</dbReference>
<gene>
    <name evidence="1" type="ORF">BN849_0126100</name>
</gene>
<organism evidence="1">
    <name type="scientific">Fusarium pseudograminearum CS5834</name>
    <dbReference type="NCBI Taxonomy" id="1318459"/>
    <lineage>
        <taxon>Eukaryota</taxon>
        <taxon>Fungi</taxon>
        <taxon>Dikarya</taxon>
        <taxon>Ascomycota</taxon>
        <taxon>Pezizomycotina</taxon>
        <taxon>Sordariomycetes</taxon>
        <taxon>Hypocreomycetidae</taxon>
        <taxon>Hypocreales</taxon>
        <taxon>Nectriaceae</taxon>
        <taxon>Fusarium</taxon>
    </lineage>
</organism>
<reference evidence="1" key="1">
    <citation type="submission" date="2013-05" db="EMBL/GenBank/DDBJ databases">
        <title>Draft genome sequences of six wheat associated Fusarium spp. isolates.</title>
        <authorList>
            <person name="Moolhuijzen P.M."/>
            <person name="Manners J.M."/>
            <person name="Wilcox S."/>
            <person name="Bellgard M.I."/>
            <person name="Gardiner D.M."/>
        </authorList>
    </citation>
    <scope>NUCLEOTIDE SEQUENCE</scope>
    <source>
        <strain evidence="1">CS5834</strain>
    </source>
</reference>